<dbReference type="AlphaFoldDB" id="A0A4R8PTK3"/>
<name>A0A4R8PTK3_9PEZI</name>
<proteinExistence type="predicted"/>
<sequence length="436" mass="48003">MTAAECPINPETTSPLQQLRNALFSRLDELDRAFLIVDDIDSFSTAECLLLERELSLLSAQGLKVLMTSRIRYVKTVPVNTFCDSCSGSESSYLDIYWKCSHCQGTGVKSDIVHTLCRRCKETRKPCGRCGHTENFVEPYTQVELRLDDKTLSLGQFISRDLELEHGDLGLQSTKEPKPPRSKLGRSLSDVPNKEAIEQLQERISQQADGNIALALLRLGNLHKLQTAEAALSPLADVLPSNIVAFFHAGIDNIKRQPAAERDLGLKVIAAVARCDFLAGIPYEVVHRVIRKSPKTLRTHLPARIQSAPAVPTTTRTETEDLVALSHLTHHSLEEMLYAARGFLVTGGSSRQPLRAYCEAFYTYVQEDYNEALAESRSHLDFGGVNPEELGGSGGGQERGRGTLADGKGGRNSGGTSLRGLAGRCRRTHIHREIVC</sequence>
<evidence type="ECO:0000256" key="1">
    <source>
        <dbReference type="SAM" id="MobiDB-lite"/>
    </source>
</evidence>
<accession>A0A4R8PTK3</accession>
<organism evidence="2 3">
    <name type="scientific">Colletotrichum spinosum</name>
    <dbReference type="NCBI Taxonomy" id="1347390"/>
    <lineage>
        <taxon>Eukaryota</taxon>
        <taxon>Fungi</taxon>
        <taxon>Dikarya</taxon>
        <taxon>Ascomycota</taxon>
        <taxon>Pezizomycotina</taxon>
        <taxon>Sordariomycetes</taxon>
        <taxon>Hypocreomycetidae</taxon>
        <taxon>Glomerellales</taxon>
        <taxon>Glomerellaceae</taxon>
        <taxon>Colletotrichum</taxon>
        <taxon>Colletotrichum orbiculare species complex</taxon>
    </lineage>
</organism>
<comment type="caution">
    <text evidence="2">The sequence shown here is derived from an EMBL/GenBank/DDBJ whole genome shotgun (WGS) entry which is preliminary data.</text>
</comment>
<reference evidence="2 3" key="1">
    <citation type="submission" date="2018-11" db="EMBL/GenBank/DDBJ databases">
        <title>Genome sequence and assembly of Colletotrichum spinosum.</title>
        <authorList>
            <person name="Gan P."/>
            <person name="Shirasu K."/>
        </authorList>
    </citation>
    <scope>NUCLEOTIDE SEQUENCE [LARGE SCALE GENOMIC DNA]</scope>
    <source>
        <strain evidence="2 3">CBS 515.97</strain>
    </source>
</reference>
<dbReference type="InterPro" id="IPR036410">
    <property type="entry name" value="HSP_DnaJ_Cys-rich_dom_sf"/>
</dbReference>
<feature type="region of interest" description="Disordered" evidence="1">
    <location>
        <begin position="383"/>
        <end position="420"/>
    </location>
</feature>
<dbReference type="SUPFAM" id="SSF57938">
    <property type="entry name" value="DnaJ/Hsp40 cysteine-rich domain"/>
    <property type="match status" value="1"/>
</dbReference>
<gene>
    <name evidence="2" type="ORF">C8035_v004609</name>
</gene>
<dbReference type="EMBL" id="QAPG01000328">
    <property type="protein sequence ID" value="TDZ29072.1"/>
    <property type="molecule type" value="Genomic_DNA"/>
</dbReference>
<dbReference type="Proteomes" id="UP000295083">
    <property type="component" value="Unassembled WGS sequence"/>
</dbReference>
<evidence type="ECO:0000313" key="2">
    <source>
        <dbReference type="EMBL" id="TDZ29072.1"/>
    </source>
</evidence>
<feature type="region of interest" description="Disordered" evidence="1">
    <location>
        <begin position="168"/>
        <end position="188"/>
    </location>
</feature>
<keyword evidence="3" id="KW-1185">Reference proteome</keyword>
<protein>
    <submittedName>
        <fullName evidence="2">Uncharacterized protein</fullName>
    </submittedName>
</protein>
<evidence type="ECO:0000313" key="3">
    <source>
        <dbReference type="Proteomes" id="UP000295083"/>
    </source>
</evidence>